<evidence type="ECO:0000256" key="2">
    <source>
        <dbReference type="ARBA" id="ARBA00009354"/>
    </source>
</evidence>
<protein>
    <recommendedName>
        <fullName evidence="3">Mediator of RNA polymerase II transcription subunit 13</fullName>
    </recommendedName>
</protein>
<name>A0ABM1RHN6_CAMSA</name>
<keyword evidence="5" id="KW-0805">Transcription regulation</keyword>
<dbReference type="InterPro" id="IPR041285">
    <property type="entry name" value="MID_MedPIWI"/>
</dbReference>
<evidence type="ECO:0000313" key="9">
    <source>
        <dbReference type="Proteomes" id="UP000694864"/>
    </source>
</evidence>
<comment type="similarity">
    <text evidence="2">Belongs to the Mediator complex subunit 13 family.</text>
</comment>
<dbReference type="InterPro" id="IPR051139">
    <property type="entry name" value="Mediator_complx_sub13"/>
</dbReference>
<evidence type="ECO:0000256" key="7">
    <source>
        <dbReference type="ARBA" id="ARBA00023242"/>
    </source>
</evidence>
<keyword evidence="4" id="KW-0678">Repressor</keyword>
<dbReference type="Pfam" id="PF18296">
    <property type="entry name" value="MID_MedPIWI"/>
    <property type="match status" value="1"/>
</dbReference>
<evidence type="ECO:0000256" key="5">
    <source>
        <dbReference type="ARBA" id="ARBA00023015"/>
    </source>
</evidence>
<evidence type="ECO:0000259" key="8">
    <source>
        <dbReference type="Pfam" id="PF18296"/>
    </source>
</evidence>
<feature type="non-terminal residue" evidence="10">
    <location>
        <position position="185"/>
    </location>
</feature>
<evidence type="ECO:0000313" key="10">
    <source>
        <dbReference type="RefSeq" id="XP_019098524.1"/>
    </source>
</evidence>
<keyword evidence="6" id="KW-0804">Transcription</keyword>
<dbReference type="RefSeq" id="XP_019098524.1">
    <property type="nucleotide sequence ID" value="XM_019242979.1"/>
</dbReference>
<organism evidence="9 10">
    <name type="scientific">Camelina sativa</name>
    <name type="common">False flax</name>
    <name type="synonym">Myagrum sativum</name>
    <dbReference type="NCBI Taxonomy" id="90675"/>
    <lineage>
        <taxon>Eukaryota</taxon>
        <taxon>Viridiplantae</taxon>
        <taxon>Streptophyta</taxon>
        <taxon>Embryophyta</taxon>
        <taxon>Tracheophyta</taxon>
        <taxon>Spermatophyta</taxon>
        <taxon>Magnoliopsida</taxon>
        <taxon>eudicotyledons</taxon>
        <taxon>Gunneridae</taxon>
        <taxon>Pentapetalae</taxon>
        <taxon>rosids</taxon>
        <taxon>malvids</taxon>
        <taxon>Brassicales</taxon>
        <taxon>Brassicaceae</taxon>
        <taxon>Camelineae</taxon>
        <taxon>Camelina</taxon>
    </lineage>
</organism>
<evidence type="ECO:0000256" key="1">
    <source>
        <dbReference type="ARBA" id="ARBA00004123"/>
    </source>
</evidence>
<dbReference type="Proteomes" id="UP000694864">
    <property type="component" value="Unplaced"/>
</dbReference>
<keyword evidence="7" id="KW-0539">Nucleus</keyword>
<keyword evidence="9" id="KW-1185">Reference proteome</keyword>
<dbReference type="GeneID" id="109131801"/>
<reference evidence="9" key="1">
    <citation type="journal article" date="2014" name="Nat. Commun.">
        <title>The emerging biofuel crop Camelina sativa retains a highly undifferentiated hexaploid genome structure.</title>
        <authorList>
            <person name="Kagale S."/>
            <person name="Koh C."/>
            <person name="Nixon J."/>
            <person name="Bollina V."/>
            <person name="Clarke W.E."/>
            <person name="Tuteja R."/>
            <person name="Spillane C."/>
            <person name="Robinson S.J."/>
            <person name="Links M.G."/>
            <person name="Clarke C."/>
            <person name="Higgins E.E."/>
            <person name="Huebert T."/>
            <person name="Sharpe A.G."/>
            <person name="Parkin I.A."/>
        </authorList>
    </citation>
    <scope>NUCLEOTIDE SEQUENCE [LARGE SCALE GENOMIC DNA]</scope>
    <source>
        <strain evidence="9">cv. DH55</strain>
    </source>
</reference>
<evidence type="ECO:0000256" key="3">
    <source>
        <dbReference type="ARBA" id="ARBA00019618"/>
    </source>
</evidence>
<proteinExistence type="inferred from homology"/>
<sequence length="185" mass="19887">GSSAAVDETSISHIPVLSGFNVPKLVLQVVSVDSIFRITSPSFNELVILKDTAFSVYNKARRISRGVPNDAFLSSSLSSRSSSALTPMSSISGIWKDCVGSRMTGSTHPRDGEMDVSLRTGGWDTSWQIPRSGGLSCDPNRNGDFYLNDEIFYLFEPLFILSEPGSVERGVSPTFGGLGSESSKP</sequence>
<feature type="domain" description="MID" evidence="8">
    <location>
        <begin position="21"/>
        <end position="62"/>
    </location>
</feature>
<feature type="non-terminal residue" evidence="10">
    <location>
        <position position="1"/>
    </location>
</feature>
<evidence type="ECO:0000256" key="6">
    <source>
        <dbReference type="ARBA" id="ARBA00023163"/>
    </source>
</evidence>
<reference evidence="10" key="2">
    <citation type="submission" date="2025-08" db="UniProtKB">
        <authorList>
            <consortium name="RefSeq"/>
        </authorList>
    </citation>
    <scope>IDENTIFICATION</scope>
    <source>
        <tissue evidence="10">Leaf</tissue>
    </source>
</reference>
<accession>A0ABM1RHN6</accession>
<dbReference type="PANTHER" id="PTHR48249">
    <property type="entry name" value="MEDIATOR OF RNA POLYMERASE II TRANSCRIPTION SUBUNIT 13"/>
    <property type="match status" value="1"/>
</dbReference>
<evidence type="ECO:0000256" key="4">
    <source>
        <dbReference type="ARBA" id="ARBA00022491"/>
    </source>
</evidence>
<dbReference type="PANTHER" id="PTHR48249:SF3">
    <property type="entry name" value="MEDIATOR OF RNA POLYMERASE II TRANSCRIPTION SUBUNIT 13"/>
    <property type="match status" value="1"/>
</dbReference>
<gene>
    <name evidence="10" type="primary">LOC109131801</name>
</gene>
<comment type="subcellular location">
    <subcellularLocation>
        <location evidence="1">Nucleus</location>
    </subcellularLocation>
</comment>